<dbReference type="Proteomes" id="UP000655225">
    <property type="component" value="Unassembled WGS sequence"/>
</dbReference>
<keyword evidence="3" id="KW-1185">Reference proteome</keyword>
<evidence type="ECO:0000313" key="2">
    <source>
        <dbReference type="EMBL" id="KAF8395548.1"/>
    </source>
</evidence>
<dbReference type="PANTHER" id="PTHR33913:SF1">
    <property type="entry name" value="DRBM DOMAIN-CONTAINING PROTEIN"/>
    <property type="match status" value="1"/>
</dbReference>
<comment type="caution">
    <text evidence="2">The sequence shown here is derived from an EMBL/GenBank/DDBJ whole genome shotgun (WGS) entry which is preliminary data.</text>
</comment>
<name>A0A835D9N5_TETSI</name>
<protein>
    <submittedName>
        <fullName evidence="2">Uncharacterized protein</fullName>
    </submittedName>
</protein>
<dbReference type="EMBL" id="JABCRI010000013">
    <property type="protein sequence ID" value="KAF8395548.1"/>
    <property type="molecule type" value="Genomic_DNA"/>
</dbReference>
<gene>
    <name evidence="2" type="ORF">HHK36_019496</name>
</gene>
<proteinExistence type="predicted"/>
<feature type="coiled-coil region" evidence="1">
    <location>
        <begin position="201"/>
        <end position="228"/>
    </location>
</feature>
<reference evidence="2 3" key="1">
    <citation type="submission" date="2020-04" db="EMBL/GenBank/DDBJ databases">
        <title>Plant Genome Project.</title>
        <authorList>
            <person name="Zhang R.-G."/>
        </authorList>
    </citation>
    <scope>NUCLEOTIDE SEQUENCE [LARGE SCALE GENOMIC DNA]</scope>
    <source>
        <strain evidence="2">YNK0</strain>
        <tissue evidence="2">Leaf</tissue>
    </source>
</reference>
<dbReference type="PANTHER" id="PTHR33913">
    <property type="entry name" value="ALEURONE LAYER MORPHOGENESIS PROTEIN"/>
    <property type="match status" value="1"/>
</dbReference>
<organism evidence="2 3">
    <name type="scientific">Tetracentron sinense</name>
    <name type="common">Spur-leaf</name>
    <dbReference type="NCBI Taxonomy" id="13715"/>
    <lineage>
        <taxon>Eukaryota</taxon>
        <taxon>Viridiplantae</taxon>
        <taxon>Streptophyta</taxon>
        <taxon>Embryophyta</taxon>
        <taxon>Tracheophyta</taxon>
        <taxon>Spermatophyta</taxon>
        <taxon>Magnoliopsida</taxon>
        <taxon>Trochodendrales</taxon>
        <taxon>Trochodendraceae</taxon>
        <taxon>Tetracentron</taxon>
    </lineage>
</organism>
<evidence type="ECO:0000256" key="1">
    <source>
        <dbReference type="SAM" id="Coils"/>
    </source>
</evidence>
<accession>A0A835D9N5</accession>
<evidence type="ECO:0000313" key="3">
    <source>
        <dbReference type="Proteomes" id="UP000655225"/>
    </source>
</evidence>
<sequence>MTDTLDGKASEPITETLSQRENGEYCMRDLSADLCIPQNMVEDYSSTVCPLSEDKSKNIPDTVQVNHHEKKTSFTESDLTAPKSGINVEAEMVYSMMKPCSNKDIDSKIAGGNDSCNIGSLGQKGMPTGDMVDSVMKPCSNECIGAKIAGGNDSCTIGLSGQDGMPTGDHPLAPFKSNSRNMEKVQVIMASKRNKLLQTAMRVLLEKQDKLTRQQRDTEDEIARCNKNLQTILSGYIGYSNILCD</sequence>
<keyword evidence="1" id="KW-0175">Coiled coil</keyword>
<dbReference type="OrthoDB" id="1909634at2759"/>
<dbReference type="AlphaFoldDB" id="A0A835D9N5"/>